<dbReference type="GO" id="GO:0008757">
    <property type="term" value="F:S-adenosylmethionine-dependent methyltransferase activity"/>
    <property type="evidence" value="ECO:0007669"/>
    <property type="project" value="UniProtKB-ARBA"/>
</dbReference>
<dbReference type="PROSITE" id="PS00092">
    <property type="entry name" value="N6_MTASE"/>
    <property type="match status" value="1"/>
</dbReference>
<evidence type="ECO:0000313" key="5">
    <source>
        <dbReference type="Proteomes" id="UP000480350"/>
    </source>
</evidence>
<dbReference type="InterPro" id="IPR002052">
    <property type="entry name" value="DNA_methylase_N6_adenine_CS"/>
</dbReference>
<dbReference type="RefSeq" id="WP_160765216.1">
    <property type="nucleotide sequence ID" value="NZ_WUPT01000003.1"/>
</dbReference>
<proteinExistence type="predicted"/>
<keyword evidence="2" id="KW-0949">S-adenosyl-L-methionine</keyword>
<evidence type="ECO:0000256" key="2">
    <source>
        <dbReference type="ARBA" id="ARBA00022691"/>
    </source>
</evidence>
<dbReference type="Pfam" id="PF05175">
    <property type="entry name" value="MTS"/>
    <property type="match status" value="1"/>
</dbReference>
<dbReference type="EMBL" id="WUPT01000003">
    <property type="protein sequence ID" value="MXQ09284.1"/>
    <property type="molecule type" value="Genomic_DNA"/>
</dbReference>
<accession>A0A7C9IHW6</accession>
<dbReference type="AlphaFoldDB" id="A0A7C9IHW6"/>
<dbReference type="InterPro" id="IPR007848">
    <property type="entry name" value="Small_mtfrase_dom"/>
</dbReference>
<reference evidence="4 5" key="2">
    <citation type="submission" date="2020-03" db="EMBL/GenBank/DDBJ databases">
        <title>Kangsaoukella pontilimi gen. nov., sp. nov., a new member of the family Rhodobacteraceae isolated from a tidal mudflat.</title>
        <authorList>
            <person name="Kim I.S."/>
        </authorList>
    </citation>
    <scope>NUCLEOTIDE SEQUENCE [LARGE SCALE GENOMIC DNA]</scope>
    <source>
        <strain evidence="4 5">GH1-50</strain>
    </source>
</reference>
<dbReference type="PANTHER" id="PTHR47739">
    <property type="entry name" value="TRNA1(VAL) (ADENINE(37)-N6)-METHYLTRANSFERASE"/>
    <property type="match status" value="1"/>
</dbReference>
<dbReference type="InterPro" id="IPR029063">
    <property type="entry name" value="SAM-dependent_MTases_sf"/>
</dbReference>
<dbReference type="CDD" id="cd02440">
    <property type="entry name" value="AdoMet_MTases"/>
    <property type="match status" value="1"/>
</dbReference>
<dbReference type="Gene3D" id="3.40.50.150">
    <property type="entry name" value="Vaccinia Virus protein VP39"/>
    <property type="match status" value="1"/>
</dbReference>
<protein>
    <submittedName>
        <fullName evidence="4">Methyltransferase</fullName>
    </submittedName>
</protein>
<dbReference type="GO" id="GO:0008170">
    <property type="term" value="F:N-methyltransferase activity"/>
    <property type="evidence" value="ECO:0007669"/>
    <property type="project" value="UniProtKB-ARBA"/>
</dbReference>
<name>A0A7C9IHW6_9RHOB</name>
<reference evidence="4 5" key="1">
    <citation type="submission" date="2019-12" db="EMBL/GenBank/DDBJ databases">
        <authorList>
            <person name="Lee S.D."/>
        </authorList>
    </citation>
    <scope>NUCLEOTIDE SEQUENCE [LARGE SCALE GENOMIC DNA]</scope>
    <source>
        <strain evidence="4 5">GH1-50</strain>
    </source>
</reference>
<evidence type="ECO:0000256" key="1">
    <source>
        <dbReference type="ARBA" id="ARBA00022603"/>
    </source>
</evidence>
<keyword evidence="1 4" id="KW-0489">Methyltransferase</keyword>
<sequence length="250" mass="26615">MTDTTDDGFLGGRLRLLQPKAGYRAGVDPVLLAAAVPARAGESVLDIGCGVGAAMLCLGRRVPGLDLLGVERHERLAALALENARRNDIPAEIVVADLLNLPKDVRERSFDHVITNPPFFDRAKGSPAGREDKEAGRGETVPLSDWLDASLRRLGPRGRLSVIQHAGRLPDILTGLAARLGDITVLPICARQGRDASLVIVTGRKGSRAAARIAFPFVMHEGAAHLRDGDDYAPEARAVLREGAPLPLAD</sequence>
<keyword evidence="5" id="KW-1185">Reference proteome</keyword>
<evidence type="ECO:0000313" key="4">
    <source>
        <dbReference type="EMBL" id="MXQ09284.1"/>
    </source>
</evidence>
<comment type="caution">
    <text evidence="4">The sequence shown here is derived from an EMBL/GenBank/DDBJ whole genome shotgun (WGS) entry which is preliminary data.</text>
</comment>
<dbReference type="GO" id="GO:0032259">
    <property type="term" value="P:methylation"/>
    <property type="evidence" value="ECO:0007669"/>
    <property type="project" value="UniProtKB-KW"/>
</dbReference>
<gene>
    <name evidence="4" type="ORF">GQ651_15675</name>
</gene>
<dbReference type="Proteomes" id="UP000480350">
    <property type="component" value="Unassembled WGS sequence"/>
</dbReference>
<evidence type="ECO:0000259" key="3">
    <source>
        <dbReference type="Pfam" id="PF05175"/>
    </source>
</evidence>
<dbReference type="PANTHER" id="PTHR47739:SF1">
    <property type="entry name" value="TRNA1(VAL) (ADENINE(37)-N6)-METHYLTRANSFERASE"/>
    <property type="match status" value="1"/>
</dbReference>
<organism evidence="4 5">
    <name type="scientific">Kangsaoukella pontilimi</name>
    <dbReference type="NCBI Taxonomy" id="2691042"/>
    <lineage>
        <taxon>Bacteria</taxon>
        <taxon>Pseudomonadati</taxon>
        <taxon>Pseudomonadota</taxon>
        <taxon>Alphaproteobacteria</taxon>
        <taxon>Rhodobacterales</taxon>
        <taxon>Paracoccaceae</taxon>
        <taxon>Kangsaoukella</taxon>
    </lineage>
</organism>
<keyword evidence="4" id="KW-0808">Transferase</keyword>
<dbReference type="SUPFAM" id="SSF53335">
    <property type="entry name" value="S-adenosyl-L-methionine-dependent methyltransferases"/>
    <property type="match status" value="1"/>
</dbReference>
<dbReference type="InterPro" id="IPR050210">
    <property type="entry name" value="tRNA_Adenine-N(6)_MTase"/>
</dbReference>
<feature type="domain" description="Methyltransferase small" evidence="3">
    <location>
        <begin position="31"/>
        <end position="123"/>
    </location>
</feature>
<dbReference type="GO" id="GO:0003676">
    <property type="term" value="F:nucleic acid binding"/>
    <property type="evidence" value="ECO:0007669"/>
    <property type="project" value="InterPro"/>
</dbReference>